<dbReference type="Pfam" id="PF00067">
    <property type="entry name" value="p450"/>
    <property type="match status" value="1"/>
</dbReference>
<evidence type="ECO:0000256" key="1">
    <source>
        <dbReference type="ARBA" id="ARBA00001971"/>
    </source>
</evidence>
<keyword evidence="4 9" id="KW-0349">Heme</keyword>
<dbReference type="AlphaFoldDB" id="A0A166ACR0"/>
<evidence type="ECO:0000313" key="12">
    <source>
        <dbReference type="EMBL" id="KZV90689.1"/>
    </source>
</evidence>
<keyword evidence="11" id="KW-1133">Transmembrane helix</keyword>
<feature type="transmembrane region" description="Helical" evidence="11">
    <location>
        <begin position="6"/>
        <end position="30"/>
    </location>
</feature>
<dbReference type="InterPro" id="IPR036396">
    <property type="entry name" value="Cyt_P450_sf"/>
</dbReference>
<evidence type="ECO:0000256" key="7">
    <source>
        <dbReference type="ARBA" id="ARBA00023004"/>
    </source>
</evidence>
<evidence type="ECO:0000256" key="9">
    <source>
        <dbReference type="PIRSR" id="PIRSR602401-1"/>
    </source>
</evidence>
<reference evidence="12 13" key="1">
    <citation type="journal article" date="2016" name="Mol. Biol. Evol.">
        <title>Comparative Genomics of Early-Diverging Mushroom-Forming Fungi Provides Insights into the Origins of Lignocellulose Decay Capabilities.</title>
        <authorList>
            <person name="Nagy L.G."/>
            <person name="Riley R."/>
            <person name="Tritt A."/>
            <person name="Adam C."/>
            <person name="Daum C."/>
            <person name="Floudas D."/>
            <person name="Sun H."/>
            <person name="Yadav J.S."/>
            <person name="Pangilinan J."/>
            <person name="Larsson K.H."/>
            <person name="Matsuura K."/>
            <person name="Barry K."/>
            <person name="Labutti K."/>
            <person name="Kuo R."/>
            <person name="Ohm R.A."/>
            <person name="Bhattacharya S.S."/>
            <person name="Shirouzu T."/>
            <person name="Yoshinaga Y."/>
            <person name="Martin F.M."/>
            <person name="Grigoriev I.V."/>
            <person name="Hibbett D.S."/>
        </authorList>
    </citation>
    <scope>NUCLEOTIDE SEQUENCE [LARGE SCALE GENOMIC DNA]</scope>
    <source>
        <strain evidence="12 13">HHB12029</strain>
    </source>
</reference>
<keyword evidence="13" id="KW-1185">Reference proteome</keyword>
<evidence type="ECO:0000256" key="8">
    <source>
        <dbReference type="ARBA" id="ARBA00023033"/>
    </source>
</evidence>
<evidence type="ECO:0000256" key="11">
    <source>
        <dbReference type="SAM" id="Phobius"/>
    </source>
</evidence>
<dbReference type="SUPFAM" id="SSF48264">
    <property type="entry name" value="Cytochrome P450"/>
    <property type="match status" value="1"/>
</dbReference>
<dbReference type="InterPro" id="IPR017972">
    <property type="entry name" value="Cyt_P450_CS"/>
</dbReference>
<dbReference type="InterPro" id="IPR001128">
    <property type="entry name" value="Cyt_P450"/>
</dbReference>
<dbReference type="InterPro" id="IPR050364">
    <property type="entry name" value="Cytochrome_P450_fung"/>
</dbReference>
<dbReference type="GO" id="GO:0005506">
    <property type="term" value="F:iron ion binding"/>
    <property type="evidence" value="ECO:0007669"/>
    <property type="project" value="InterPro"/>
</dbReference>
<evidence type="ECO:0000256" key="2">
    <source>
        <dbReference type="ARBA" id="ARBA00005179"/>
    </source>
</evidence>
<name>A0A166ACR0_EXIGL</name>
<evidence type="ECO:0000313" key="13">
    <source>
        <dbReference type="Proteomes" id="UP000077266"/>
    </source>
</evidence>
<comment type="cofactor">
    <cofactor evidence="1 9">
        <name>heme</name>
        <dbReference type="ChEBI" id="CHEBI:30413"/>
    </cofactor>
</comment>
<comment type="pathway">
    <text evidence="2">Secondary metabolite biosynthesis.</text>
</comment>
<keyword evidence="7 9" id="KW-0408">Iron</keyword>
<dbReference type="PRINTS" id="PR00463">
    <property type="entry name" value="EP450I"/>
</dbReference>
<organism evidence="12 13">
    <name type="scientific">Exidia glandulosa HHB12029</name>
    <dbReference type="NCBI Taxonomy" id="1314781"/>
    <lineage>
        <taxon>Eukaryota</taxon>
        <taxon>Fungi</taxon>
        <taxon>Dikarya</taxon>
        <taxon>Basidiomycota</taxon>
        <taxon>Agaricomycotina</taxon>
        <taxon>Agaricomycetes</taxon>
        <taxon>Auriculariales</taxon>
        <taxon>Exidiaceae</taxon>
        <taxon>Exidia</taxon>
    </lineage>
</organism>
<comment type="similarity">
    <text evidence="3 10">Belongs to the cytochrome P450 family.</text>
</comment>
<evidence type="ECO:0000256" key="4">
    <source>
        <dbReference type="ARBA" id="ARBA00022617"/>
    </source>
</evidence>
<dbReference type="GO" id="GO:0016705">
    <property type="term" value="F:oxidoreductase activity, acting on paired donors, with incorporation or reduction of molecular oxygen"/>
    <property type="evidence" value="ECO:0007669"/>
    <property type="project" value="InterPro"/>
</dbReference>
<dbReference type="PANTHER" id="PTHR46300:SF7">
    <property type="entry name" value="P450, PUTATIVE (EUROFUNG)-RELATED"/>
    <property type="match status" value="1"/>
</dbReference>
<dbReference type="InterPro" id="IPR002401">
    <property type="entry name" value="Cyt_P450_E_grp-I"/>
</dbReference>
<dbReference type="STRING" id="1314781.A0A166ACR0"/>
<dbReference type="OrthoDB" id="2789670at2759"/>
<dbReference type="PROSITE" id="PS00086">
    <property type="entry name" value="CYTOCHROME_P450"/>
    <property type="match status" value="1"/>
</dbReference>
<dbReference type="Gene3D" id="1.10.630.10">
    <property type="entry name" value="Cytochrome P450"/>
    <property type="match status" value="1"/>
</dbReference>
<keyword evidence="11" id="KW-0472">Membrane</keyword>
<protein>
    <submittedName>
        <fullName evidence="12">Cytochrome P450</fullName>
    </submittedName>
</protein>
<evidence type="ECO:0000256" key="6">
    <source>
        <dbReference type="ARBA" id="ARBA00023002"/>
    </source>
</evidence>
<dbReference type="PANTHER" id="PTHR46300">
    <property type="entry name" value="P450, PUTATIVE (EUROFUNG)-RELATED-RELATED"/>
    <property type="match status" value="1"/>
</dbReference>
<keyword evidence="5 9" id="KW-0479">Metal-binding</keyword>
<sequence length="505" mass="57565">MSQLNQLLWLTLGVTGASSAIGLISLYTLFTKGRKRYPPGPPQYPFVGNYPHMPVGWTGKHYAEVAKIYGPIVYFRVPGRQFIVLNELEDAVALFEKRGNLYSDRPHMHMAHELANRKVTILFTPYNERYKQYKRLTMSVTNMRATIARWPVITAEVHQVLARLLESPEDFREHIFRHAVAVTVKLVYGDTVSGVQDSPYPQWSKNMAYLTNTSSKPGRWLVDSFRWLAYIPDWFPGAEFKRVAKKWRADLDVFTSEPLRRAKKRMQDGTAQSCFVVDQLEEAGASLTPEREDHIKYAAAGMYSGGVDSPSSFITILLLCMTRFQDVQRKAHEELDRVVGNDRLPRMEDAPQLRYIESIIKEVHRIHPVVNLIPHATYTIPAGASIVANIWAFTRNEAMYPEPERFDPDRFLDERAENAVDPRQYTFGLGRRRCPGTVLTDAFVMLTVASILSVFNIERAHDEDGKEIIPDLKFDDGLTSHAQPFQCCIVPRSEAAAALVQQKTE</sequence>
<evidence type="ECO:0000256" key="3">
    <source>
        <dbReference type="ARBA" id="ARBA00010617"/>
    </source>
</evidence>
<dbReference type="InParanoid" id="A0A166ACR0"/>
<keyword evidence="11" id="KW-0812">Transmembrane</keyword>
<gene>
    <name evidence="12" type="ORF">EXIGLDRAFT_837629</name>
</gene>
<evidence type="ECO:0000256" key="10">
    <source>
        <dbReference type="RuleBase" id="RU000461"/>
    </source>
</evidence>
<feature type="binding site" description="axial binding residue" evidence="9">
    <location>
        <position position="434"/>
    </location>
    <ligand>
        <name>heme</name>
        <dbReference type="ChEBI" id="CHEBI:30413"/>
    </ligand>
    <ligandPart>
        <name>Fe</name>
        <dbReference type="ChEBI" id="CHEBI:18248"/>
    </ligandPart>
</feature>
<keyword evidence="8 10" id="KW-0503">Monooxygenase</keyword>
<dbReference type="GO" id="GO:0020037">
    <property type="term" value="F:heme binding"/>
    <property type="evidence" value="ECO:0007669"/>
    <property type="project" value="InterPro"/>
</dbReference>
<accession>A0A166ACR0</accession>
<dbReference type="Proteomes" id="UP000077266">
    <property type="component" value="Unassembled WGS sequence"/>
</dbReference>
<keyword evidence="6 10" id="KW-0560">Oxidoreductase</keyword>
<dbReference type="CDD" id="cd11065">
    <property type="entry name" value="CYP64-like"/>
    <property type="match status" value="1"/>
</dbReference>
<dbReference type="EMBL" id="KV426043">
    <property type="protein sequence ID" value="KZV90689.1"/>
    <property type="molecule type" value="Genomic_DNA"/>
</dbReference>
<evidence type="ECO:0000256" key="5">
    <source>
        <dbReference type="ARBA" id="ARBA00022723"/>
    </source>
</evidence>
<proteinExistence type="inferred from homology"/>
<dbReference type="GO" id="GO:0004497">
    <property type="term" value="F:monooxygenase activity"/>
    <property type="evidence" value="ECO:0007669"/>
    <property type="project" value="UniProtKB-KW"/>
</dbReference>